<name>A0AC35GP36_9BILA</name>
<dbReference type="Proteomes" id="UP000887580">
    <property type="component" value="Unplaced"/>
</dbReference>
<reference evidence="2" key="1">
    <citation type="submission" date="2022-11" db="UniProtKB">
        <authorList>
            <consortium name="WormBaseParasite"/>
        </authorList>
    </citation>
    <scope>IDENTIFICATION</scope>
</reference>
<accession>A0AC35GP36</accession>
<dbReference type="WBParaSite" id="PS1159_v2.g7189.t1">
    <property type="protein sequence ID" value="PS1159_v2.g7189.t1"/>
    <property type="gene ID" value="PS1159_v2.g7189"/>
</dbReference>
<proteinExistence type="predicted"/>
<protein>
    <submittedName>
        <fullName evidence="2">Uncharacterized protein</fullName>
    </submittedName>
</protein>
<organism evidence="1 2">
    <name type="scientific">Panagrolaimus sp. PS1159</name>
    <dbReference type="NCBI Taxonomy" id="55785"/>
    <lineage>
        <taxon>Eukaryota</taxon>
        <taxon>Metazoa</taxon>
        <taxon>Ecdysozoa</taxon>
        <taxon>Nematoda</taxon>
        <taxon>Chromadorea</taxon>
        <taxon>Rhabditida</taxon>
        <taxon>Tylenchina</taxon>
        <taxon>Panagrolaimomorpha</taxon>
        <taxon>Panagrolaimoidea</taxon>
        <taxon>Panagrolaimidae</taxon>
        <taxon>Panagrolaimus</taxon>
    </lineage>
</organism>
<evidence type="ECO:0000313" key="1">
    <source>
        <dbReference type="Proteomes" id="UP000887580"/>
    </source>
</evidence>
<sequence>MFFESSSSNHYQQEEEPHRYGRKINKEKQVNSATFNSEYPEKRLETILKGLEDRVQLGKDNLYKLQYQRSDLE</sequence>
<evidence type="ECO:0000313" key="2">
    <source>
        <dbReference type="WBParaSite" id="PS1159_v2.g7189.t1"/>
    </source>
</evidence>